<proteinExistence type="inferred from homology"/>
<evidence type="ECO:0000256" key="2">
    <source>
        <dbReference type="ARBA" id="ARBA00023002"/>
    </source>
</evidence>
<dbReference type="GO" id="GO:0016616">
    <property type="term" value="F:oxidoreductase activity, acting on the CH-OH group of donors, NAD or NADP as acceptor"/>
    <property type="evidence" value="ECO:0007669"/>
    <property type="project" value="UniProtKB-ARBA"/>
</dbReference>
<reference evidence="4 5" key="1">
    <citation type="submission" date="2019-07" db="EMBL/GenBank/DDBJ databases">
        <title>New species of Amycolatopsis and Streptomyces.</title>
        <authorList>
            <person name="Duangmal K."/>
            <person name="Teo W.F.A."/>
            <person name="Lipun K."/>
        </authorList>
    </citation>
    <scope>NUCLEOTIDE SEQUENCE [LARGE SCALE GENOMIC DNA]</scope>
    <source>
        <strain evidence="4 5">JCM 30562</strain>
    </source>
</reference>
<protein>
    <submittedName>
        <fullName evidence="4">SDR family oxidoreductase</fullName>
    </submittedName>
</protein>
<evidence type="ECO:0000313" key="5">
    <source>
        <dbReference type="Proteomes" id="UP000318578"/>
    </source>
</evidence>
<dbReference type="InterPro" id="IPR057326">
    <property type="entry name" value="KR_dom"/>
</dbReference>
<evidence type="ECO:0000259" key="3">
    <source>
        <dbReference type="SMART" id="SM00822"/>
    </source>
</evidence>
<dbReference type="PANTHER" id="PTHR42760">
    <property type="entry name" value="SHORT-CHAIN DEHYDROGENASES/REDUCTASES FAMILY MEMBER"/>
    <property type="match status" value="1"/>
</dbReference>
<organism evidence="4 5">
    <name type="scientific">Amycolatopsis acidiphila</name>
    <dbReference type="NCBI Taxonomy" id="715473"/>
    <lineage>
        <taxon>Bacteria</taxon>
        <taxon>Bacillati</taxon>
        <taxon>Actinomycetota</taxon>
        <taxon>Actinomycetes</taxon>
        <taxon>Pseudonocardiales</taxon>
        <taxon>Pseudonocardiaceae</taxon>
        <taxon>Amycolatopsis</taxon>
    </lineage>
</organism>
<evidence type="ECO:0000313" key="4">
    <source>
        <dbReference type="EMBL" id="TVT21436.1"/>
    </source>
</evidence>
<dbReference type="InterPro" id="IPR002347">
    <property type="entry name" value="SDR_fam"/>
</dbReference>
<dbReference type="RefSeq" id="WP_144639386.1">
    <property type="nucleotide sequence ID" value="NZ_BNAX01000008.1"/>
</dbReference>
<dbReference type="Gene3D" id="3.40.50.720">
    <property type="entry name" value="NAD(P)-binding Rossmann-like Domain"/>
    <property type="match status" value="1"/>
</dbReference>
<dbReference type="PANTHER" id="PTHR42760:SF40">
    <property type="entry name" value="3-OXOACYL-[ACYL-CARRIER-PROTEIN] REDUCTASE, CHLOROPLASTIC"/>
    <property type="match status" value="1"/>
</dbReference>
<keyword evidence="5" id="KW-1185">Reference proteome</keyword>
<accession>A0A558AAZ4</accession>
<dbReference type="PRINTS" id="PR00081">
    <property type="entry name" value="GDHRDH"/>
</dbReference>
<keyword evidence="2" id="KW-0560">Oxidoreductase</keyword>
<dbReference type="PROSITE" id="PS00061">
    <property type="entry name" value="ADH_SHORT"/>
    <property type="match status" value="1"/>
</dbReference>
<sequence length="248" mass="24823">MSGADTGPGTAVVTGGGTGIGLAIARRLASRGNRVVIAGRRGEVLERAGGGLIPCTADLSRPADVEALAEFARAELGVVGALVLNAGGAQHGPVETLADVAAHWRSTVDQNILSAVLPAHAFQPLLRRPGGRVVVVTSAAARATGGGGEVAYASTKAALNRWIRTLATELGPDGITANAVAPGFVPQTELYGPGGADPAWSERIGRGIAVGRPGTGEDIAAAVEYLVSPAAGFTNGTVLEVDGGVRTR</sequence>
<feature type="domain" description="Ketoreductase" evidence="3">
    <location>
        <begin position="9"/>
        <end position="183"/>
    </location>
</feature>
<dbReference type="SUPFAM" id="SSF51735">
    <property type="entry name" value="NAD(P)-binding Rossmann-fold domains"/>
    <property type="match status" value="1"/>
</dbReference>
<comment type="caution">
    <text evidence="4">The sequence shown here is derived from an EMBL/GenBank/DDBJ whole genome shotgun (WGS) entry which is preliminary data.</text>
</comment>
<dbReference type="SMART" id="SM00822">
    <property type="entry name" value="PKS_KR"/>
    <property type="match status" value="1"/>
</dbReference>
<dbReference type="Proteomes" id="UP000318578">
    <property type="component" value="Unassembled WGS sequence"/>
</dbReference>
<dbReference type="GO" id="GO:0030497">
    <property type="term" value="P:fatty acid elongation"/>
    <property type="evidence" value="ECO:0007669"/>
    <property type="project" value="TreeGrafter"/>
</dbReference>
<dbReference type="FunFam" id="3.40.50.720:FF:000084">
    <property type="entry name" value="Short-chain dehydrogenase reductase"/>
    <property type="match status" value="1"/>
</dbReference>
<name>A0A558AAZ4_9PSEU</name>
<gene>
    <name evidence="4" type="ORF">FNH06_16765</name>
</gene>
<dbReference type="OrthoDB" id="3210335at2"/>
<dbReference type="AlphaFoldDB" id="A0A558AAZ4"/>
<evidence type="ECO:0000256" key="1">
    <source>
        <dbReference type="ARBA" id="ARBA00006484"/>
    </source>
</evidence>
<dbReference type="InterPro" id="IPR020904">
    <property type="entry name" value="Sc_DH/Rdtase_CS"/>
</dbReference>
<comment type="similarity">
    <text evidence="1">Belongs to the short-chain dehydrogenases/reductases (SDR) family.</text>
</comment>
<dbReference type="Pfam" id="PF13561">
    <property type="entry name" value="adh_short_C2"/>
    <property type="match status" value="1"/>
</dbReference>
<dbReference type="InterPro" id="IPR036291">
    <property type="entry name" value="NAD(P)-bd_dom_sf"/>
</dbReference>
<dbReference type="CDD" id="cd05233">
    <property type="entry name" value="SDR_c"/>
    <property type="match status" value="1"/>
</dbReference>
<dbReference type="EMBL" id="VJZA01000026">
    <property type="protein sequence ID" value="TVT21436.1"/>
    <property type="molecule type" value="Genomic_DNA"/>
</dbReference>